<proteinExistence type="predicted"/>
<reference evidence="3 4" key="1">
    <citation type="submission" date="2018-12" db="EMBL/GenBank/DDBJ databases">
        <authorList>
            <person name="Tiukova I."/>
            <person name="Dainat J."/>
        </authorList>
    </citation>
    <scope>NUCLEOTIDE SEQUENCE [LARGE SCALE GENOMIC DNA]</scope>
</reference>
<evidence type="ECO:0000313" key="4">
    <source>
        <dbReference type="Proteomes" id="UP000290900"/>
    </source>
</evidence>
<organism evidence="3 4">
    <name type="scientific">Brettanomyces naardenensis</name>
    <name type="common">Yeast</name>
    <dbReference type="NCBI Taxonomy" id="13370"/>
    <lineage>
        <taxon>Eukaryota</taxon>
        <taxon>Fungi</taxon>
        <taxon>Dikarya</taxon>
        <taxon>Ascomycota</taxon>
        <taxon>Saccharomycotina</taxon>
        <taxon>Pichiomycetes</taxon>
        <taxon>Pichiales</taxon>
        <taxon>Pichiaceae</taxon>
        <taxon>Brettanomyces</taxon>
    </lineage>
</organism>
<dbReference type="AlphaFoldDB" id="A0A448YT37"/>
<dbReference type="EMBL" id="CAACVR010000067">
    <property type="protein sequence ID" value="VEU24071.1"/>
    <property type="molecule type" value="Genomic_DNA"/>
</dbReference>
<dbReference type="OrthoDB" id="3987597at2759"/>
<name>A0A448YT37_BRENA</name>
<dbReference type="Pfam" id="PF04059">
    <property type="entry name" value="RRM_2"/>
    <property type="match status" value="1"/>
</dbReference>
<evidence type="ECO:0000256" key="1">
    <source>
        <dbReference type="SAM" id="MobiDB-lite"/>
    </source>
</evidence>
<keyword evidence="4" id="KW-1185">Reference proteome</keyword>
<dbReference type="InParanoid" id="A0A448YT37"/>
<sequence>MKWSKFKSDKVCELAYARIQGRENLILKFQRSKVMEQSPDYRPRFYSTEGMFKGEELEFTSTKGDKQEEIGATRFRR</sequence>
<feature type="region of interest" description="Disordered" evidence="1">
    <location>
        <begin position="57"/>
        <end position="77"/>
    </location>
</feature>
<feature type="domain" description="Mei2-like C-terminal RNA recognition motif" evidence="2">
    <location>
        <begin position="2"/>
        <end position="30"/>
    </location>
</feature>
<evidence type="ECO:0000313" key="3">
    <source>
        <dbReference type="EMBL" id="VEU24071.1"/>
    </source>
</evidence>
<dbReference type="InterPro" id="IPR007201">
    <property type="entry name" value="Mei2-like_Rrm_C"/>
</dbReference>
<dbReference type="Proteomes" id="UP000290900">
    <property type="component" value="Unassembled WGS sequence"/>
</dbReference>
<evidence type="ECO:0000259" key="2">
    <source>
        <dbReference type="Pfam" id="PF04059"/>
    </source>
</evidence>
<gene>
    <name evidence="3" type="ORF">BRENAR_LOCUS4800</name>
</gene>
<accession>A0A448YT37</accession>
<protein>
    <submittedName>
        <fullName evidence="3">DEKNAAC105114</fullName>
    </submittedName>
</protein>